<dbReference type="EMBL" id="VSKM01000004">
    <property type="protein sequence ID" value="TYB76620.1"/>
    <property type="molecule type" value="Genomic_DNA"/>
</dbReference>
<dbReference type="Proteomes" id="UP000323324">
    <property type="component" value="Unassembled WGS sequence"/>
</dbReference>
<sequence length="282" mass="30149">MPTKTHYFILFIALFLATSCSDDDNTTVDTTENSSIYGNYFPTFLDSYWNYTVEAQSSITTDPIISTDELTVESINNNNFTLTANDGLPANGTMSGILVSGTLTSSNTTLSLNGTLELPAGITDLIDFDIALNSAILYDINASNNTNLFSVSEQVTQDIQGFPVTINYDVNTKSLGFYNSVTVNDETYTNVVATEIVLSLGAATSIDFGGIPINVAILAPQDLFVVTSYYAENVGLIKAESYFNYEINATAIAALANSGIDLGIPATGSSNNIQELIGFGLQ</sequence>
<dbReference type="PROSITE" id="PS51257">
    <property type="entry name" value="PROKAR_LIPOPROTEIN"/>
    <property type="match status" value="1"/>
</dbReference>
<evidence type="ECO:0000313" key="2">
    <source>
        <dbReference type="EMBL" id="TYB76620.1"/>
    </source>
</evidence>
<gene>
    <name evidence="2" type="ORF">ES676_04560</name>
</gene>
<protein>
    <submittedName>
        <fullName evidence="2">Uncharacterized protein</fullName>
    </submittedName>
</protein>
<dbReference type="AlphaFoldDB" id="A0A8H2LFA8"/>
<name>A0A8H2LFA8_9FLAO</name>
<feature type="signal peptide" evidence="1">
    <location>
        <begin position="1"/>
        <end position="22"/>
    </location>
</feature>
<accession>A0A8H2LFA8</accession>
<evidence type="ECO:0000313" key="3">
    <source>
        <dbReference type="Proteomes" id="UP000323324"/>
    </source>
</evidence>
<feature type="chain" id="PRO_5034009660" evidence="1">
    <location>
        <begin position="23"/>
        <end position="282"/>
    </location>
</feature>
<proteinExistence type="predicted"/>
<keyword evidence="3" id="KW-1185">Reference proteome</keyword>
<evidence type="ECO:0000256" key="1">
    <source>
        <dbReference type="SAM" id="SignalP"/>
    </source>
</evidence>
<organism evidence="2 3">
    <name type="scientific">Bizionia saleffrena</name>
    <dbReference type="NCBI Taxonomy" id="291189"/>
    <lineage>
        <taxon>Bacteria</taxon>
        <taxon>Pseudomonadati</taxon>
        <taxon>Bacteroidota</taxon>
        <taxon>Flavobacteriia</taxon>
        <taxon>Flavobacteriales</taxon>
        <taxon>Flavobacteriaceae</taxon>
        <taxon>Bizionia</taxon>
    </lineage>
</organism>
<dbReference type="RefSeq" id="WP_148368857.1">
    <property type="nucleotide sequence ID" value="NZ_VSKM01000004.1"/>
</dbReference>
<comment type="caution">
    <text evidence="2">The sequence shown here is derived from an EMBL/GenBank/DDBJ whole genome shotgun (WGS) entry which is preliminary data.</text>
</comment>
<reference evidence="2 3" key="1">
    <citation type="submission" date="2019-08" db="EMBL/GenBank/DDBJ databases">
        <title>Genomes of Antarctic Bizionia species.</title>
        <authorList>
            <person name="Bowman J.P."/>
        </authorList>
    </citation>
    <scope>NUCLEOTIDE SEQUENCE [LARGE SCALE GENOMIC DNA]</scope>
    <source>
        <strain evidence="2 3">HFD</strain>
    </source>
</reference>
<keyword evidence="1" id="KW-0732">Signal</keyword>